<gene>
    <name evidence="3" type="ORF">Bccel_1813</name>
</gene>
<accession>A0A0L6JLC7</accession>
<feature type="signal peptide" evidence="1">
    <location>
        <begin position="1"/>
        <end position="20"/>
    </location>
</feature>
<organism evidence="3 4">
    <name type="scientific">Pseudobacteroides cellulosolvens ATCC 35603 = DSM 2933</name>
    <dbReference type="NCBI Taxonomy" id="398512"/>
    <lineage>
        <taxon>Bacteria</taxon>
        <taxon>Bacillati</taxon>
        <taxon>Bacillota</taxon>
        <taxon>Clostridia</taxon>
        <taxon>Eubacteriales</taxon>
        <taxon>Oscillospiraceae</taxon>
        <taxon>Pseudobacteroides</taxon>
    </lineage>
</organism>
<dbReference type="OrthoDB" id="1736367at2"/>
<dbReference type="RefSeq" id="WP_036937921.1">
    <property type="nucleotide sequence ID" value="NZ_JQKC01000006.1"/>
</dbReference>
<dbReference type="Proteomes" id="UP000036923">
    <property type="component" value="Unassembled WGS sequence"/>
</dbReference>
<dbReference type="InterPro" id="IPR036582">
    <property type="entry name" value="Mao_N_sf"/>
</dbReference>
<dbReference type="Gene3D" id="3.30.457.10">
    <property type="entry name" value="Copper amine oxidase-like, N-terminal domain"/>
    <property type="match status" value="1"/>
</dbReference>
<dbReference type="EMBL" id="LGTC01000001">
    <property type="protein sequence ID" value="KNY26548.1"/>
    <property type="molecule type" value="Genomic_DNA"/>
</dbReference>
<dbReference type="STRING" id="398512.Bccel_1813"/>
<sequence length="637" mass="72275" precursor="true">MKIKNFIVLVVMFVFIGVFAANSLADSSMVEISFKVGDSVLNINGNDVKVQTPYVENGATLVPVAVISQAFGADVKWNASERSVNISYGDTKIKLVINNKTAYVNGTPSVLLKAPAIKNNVTMVPLTFISENFGADVTYDKKTKQINVSKVIAGDKSIKDFSLILKKTTKSKIGDSYYKWSMNLPKELRISDRSFDGTFTTFNSLDDSYAITVGIFDKEDDTLDTLMASVREDLGEDYTLVSQGKKVKNGQEYSKTVYKGDGVIDVRYYIKGDRVFKITLYMEEYDKYIGSSVYTDIVDSFATDYVQNSSIEDLSDISKEGFRKYEDKKLKFSMNVYPEWFKADNENTPNVVEFYSKPGSIEDYYDSLHIDMYSAESGFTADDWAKKLIKDMEDDINPDFYKVLKQEDGEINGVKCEKVYYTQKVAGMDIYSCDVFIVGKKYKYNVYYHIKSETYNDKKKLSEIENALNSFKFTEPDTAKIGELMDPNYAEDKDSTVMRQSTKNKWAVNLPVSWIADSESNNDEEILYGSGMKAFGMAVRDGVSMEAYISDSDEEIAKRLKLGSLKDSKKEVLKEKGTDVYKYVSTQVYGKENIHVENYVVSKNDHLYIITLSIPEANLSEKNKKLFSDIWQSMKFE</sequence>
<dbReference type="SUPFAM" id="SSF55383">
    <property type="entry name" value="Copper amine oxidase, domain N"/>
    <property type="match status" value="1"/>
</dbReference>
<dbReference type="AlphaFoldDB" id="A0A0L6JLC7"/>
<dbReference type="InterPro" id="IPR012854">
    <property type="entry name" value="Cu_amine_oxidase-like_N"/>
</dbReference>
<dbReference type="PATRIC" id="fig|398512.5.peg.1887"/>
<name>A0A0L6JLC7_9FIRM</name>
<keyword evidence="4" id="KW-1185">Reference proteome</keyword>
<evidence type="ECO:0000313" key="4">
    <source>
        <dbReference type="Proteomes" id="UP000036923"/>
    </source>
</evidence>
<comment type="caution">
    <text evidence="3">The sequence shown here is derived from an EMBL/GenBank/DDBJ whole genome shotgun (WGS) entry which is preliminary data.</text>
</comment>
<dbReference type="eggNOG" id="COG4632">
    <property type="taxonomic scope" value="Bacteria"/>
</dbReference>
<reference evidence="4" key="1">
    <citation type="submission" date="2015-07" db="EMBL/GenBank/DDBJ databases">
        <title>Near-Complete Genome Sequence of the Cellulolytic Bacterium Bacteroides (Pseudobacteroides) cellulosolvens ATCC 35603.</title>
        <authorList>
            <person name="Dassa B."/>
            <person name="Utturkar S.M."/>
            <person name="Klingeman D.M."/>
            <person name="Hurt R.A."/>
            <person name="Keller M."/>
            <person name="Xu J."/>
            <person name="Reddy Y.H.K."/>
            <person name="Borovok I."/>
            <person name="Grinberg I.R."/>
            <person name="Lamed R."/>
            <person name="Zhivin O."/>
            <person name="Bayer E.A."/>
            <person name="Brown S.D."/>
        </authorList>
    </citation>
    <scope>NUCLEOTIDE SEQUENCE [LARGE SCALE GENOMIC DNA]</scope>
    <source>
        <strain evidence="4">DSM 2933</strain>
    </source>
</reference>
<evidence type="ECO:0000256" key="1">
    <source>
        <dbReference type="SAM" id="SignalP"/>
    </source>
</evidence>
<dbReference type="eggNOG" id="COG0265">
    <property type="taxonomic scope" value="Bacteria"/>
</dbReference>
<keyword evidence="1" id="KW-0732">Signal</keyword>
<dbReference type="Pfam" id="PF07833">
    <property type="entry name" value="Cu_amine_oxidN1"/>
    <property type="match status" value="1"/>
</dbReference>
<evidence type="ECO:0000259" key="2">
    <source>
        <dbReference type="Pfam" id="PF07833"/>
    </source>
</evidence>
<feature type="domain" description="Copper amine oxidase-like N-terminal" evidence="2">
    <location>
        <begin position="43"/>
        <end position="147"/>
    </location>
</feature>
<proteinExistence type="predicted"/>
<protein>
    <submittedName>
        <fullName evidence="3">Copper amine oxidase-like domain-containing protein</fullName>
    </submittedName>
</protein>
<feature type="chain" id="PRO_5038486038" evidence="1">
    <location>
        <begin position="21"/>
        <end position="637"/>
    </location>
</feature>
<evidence type="ECO:0000313" key="3">
    <source>
        <dbReference type="EMBL" id="KNY26548.1"/>
    </source>
</evidence>